<dbReference type="EMBL" id="UINC01049621">
    <property type="protein sequence ID" value="SVB61625.1"/>
    <property type="molecule type" value="Genomic_DNA"/>
</dbReference>
<organism evidence="1">
    <name type="scientific">marine metagenome</name>
    <dbReference type="NCBI Taxonomy" id="408172"/>
    <lineage>
        <taxon>unclassified sequences</taxon>
        <taxon>metagenomes</taxon>
        <taxon>ecological metagenomes</taxon>
    </lineage>
</organism>
<gene>
    <name evidence="1" type="ORF">METZ01_LOCUS214479</name>
</gene>
<proteinExistence type="predicted"/>
<name>A0A382FG17_9ZZZZ</name>
<accession>A0A382FG17</accession>
<sequence length="83" mass="9550">MIELFFITVLTVTTNTNPQGWLQWTQSFSDKAICEEVVEKNKAQIILDVSDYFKKGGRNFVMAKEVRCMSYDEAVKLNTELGH</sequence>
<evidence type="ECO:0000313" key="1">
    <source>
        <dbReference type="EMBL" id="SVB61625.1"/>
    </source>
</evidence>
<reference evidence="1" key="1">
    <citation type="submission" date="2018-05" db="EMBL/GenBank/DDBJ databases">
        <authorList>
            <person name="Lanie J.A."/>
            <person name="Ng W.-L."/>
            <person name="Kazmierczak K.M."/>
            <person name="Andrzejewski T.M."/>
            <person name="Davidsen T.M."/>
            <person name="Wayne K.J."/>
            <person name="Tettelin H."/>
            <person name="Glass J.I."/>
            <person name="Rusch D."/>
            <person name="Podicherti R."/>
            <person name="Tsui H.-C.T."/>
            <person name="Winkler M.E."/>
        </authorList>
    </citation>
    <scope>NUCLEOTIDE SEQUENCE</scope>
</reference>
<protein>
    <submittedName>
        <fullName evidence="1">Uncharacterized protein</fullName>
    </submittedName>
</protein>
<dbReference type="AlphaFoldDB" id="A0A382FG17"/>